<name>A0AAD7QF34_QUISA</name>
<accession>A0AAD7QF34</accession>
<keyword evidence="1" id="KW-0418">Kinase</keyword>
<keyword evidence="2" id="KW-1185">Reference proteome</keyword>
<sequence>MSSMRCLTVYPENFMQVGSFQGGSNCSLGSDDINKSFNPVCEPTDDWICKLDENLQLEKSMVNLSSDKTVKVKNMIASETSIKGEDDFVYPCRPLGAEDDDEVTD</sequence>
<comment type="caution">
    <text evidence="1">The sequence shown here is derived from an EMBL/GenBank/DDBJ whole genome shotgun (WGS) entry which is preliminary data.</text>
</comment>
<evidence type="ECO:0000313" key="1">
    <source>
        <dbReference type="EMBL" id="KAJ7980090.1"/>
    </source>
</evidence>
<keyword evidence="1" id="KW-0808">Transferase</keyword>
<dbReference type="KEGG" id="qsa:O6P43_003408"/>
<protein>
    <submittedName>
        <fullName evidence="1">Mitogen-activated protein kinase kinase kinase</fullName>
    </submittedName>
</protein>
<evidence type="ECO:0000313" key="2">
    <source>
        <dbReference type="Proteomes" id="UP001163823"/>
    </source>
</evidence>
<proteinExistence type="predicted"/>
<dbReference type="Proteomes" id="UP001163823">
    <property type="component" value="Chromosome 2"/>
</dbReference>
<dbReference type="AlphaFoldDB" id="A0AAD7QF34"/>
<dbReference type="GO" id="GO:0016301">
    <property type="term" value="F:kinase activity"/>
    <property type="evidence" value="ECO:0007669"/>
    <property type="project" value="UniProtKB-KW"/>
</dbReference>
<dbReference type="EMBL" id="JARAOO010000002">
    <property type="protein sequence ID" value="KAJ7980090.1"/>
    <property type="molecule type" value="Genomic_DNA"/>
</dbReference>
<reference evidence="1" key="1">
    <citation type="journal article" date="2023" name="Science">
        <title>Elucidation of the pathway for biosynthesis of saponin adjuvants from the soapbark tree.</title>
        <authorList>
            <person name="Reed J."/>
            <person name="Orme A."/>
            <person name="El-Demerdash A."/>
            <person name="Owen C."/>
            <person name="Martin L.B.B."/>
            <person name="Misra R.C."/>
            <person name="Kikuchi S."/>
            <person name="Rejzek M."/>
            <person name="Martin A.C."/>
            <person name="Harkess A."/>
            <person name="Leebens-Mack J."/>
            <person name="Louveau T."/>
            <person name="Stephenson M.J."/>
            <person name="Osbourn A."/>
        </authorList>
    </citation>
    <scope>NUCLEOTIDE SEQUENCE</scope>
    <source>
        <strain evidence="1">S10</strain>
    </source>
</reference>
<gene>
    <name evidence="1" type="ORF">O6P43_003408</name>
</gene>
<organism evidence="1 2">
    <name type="scientific">Quillaja saponaria</name>
    <name type="common">Soap bark tree</name>
    <dbReference type="NCBI Taxonomy" id="32244"/>
    <lineage>
        <taxon>Eukaryota</taxon>
        <taxon>Viridiplantae</taxon>
        <taxon>Streptophyta</taxon>
        <taxon>Embryophyta</taxon>
        <taxon>Tracheophyta</taxon>
        <taxon>Spermatophyta</taxon>
        <taxon>Magnoliopsida</taxon>
        <taxon>eudicotyledons</taxon>
        <taxon>Gunneridae</taxon>
        <taxon>Pentapetalae</taxon>
        <taxon>rosids</taxon>
        <taxon>fabids</taxon>
        <taxon>Fabales</taxon>
        <taxon>Quillajaceae</taxon>
        <taxon>Quillaja</taxon>
    </lineage>
</organism>